<protein>
    <submittedName>
        <fullName evidence="1">Uncharacterized protein</fullName>
    </submittedName>
</protein>
<name>A0AAD5V1D5_9APHY</name>
<proteinExistence type="predicted"/>
<comment type="caution">
    <text evidence="1">The sequence shown here is derived from an EMBL/GenBank/DDBJ whole genome shotgun (WGS) entry which is preliminary data.</text>
</comment>
<gene>
    <name evidence="1" type="ORF">NLI96_g8752</name>
</gene>
<evidence type="ECO:0000313" key="1">
    <source>
        <dbReference type="EMBL" id="KAJ3479871.1"/>
    </source>
</evidence>
<evidence type="ECO:0000313" key="2">
    <source>
        <dbReference type="Proteomes" id="UP001212997"/>
    </source>
</evidence>
<dbReference type="AlphaFoldDB" id="A0AAD5V1D5"/>
<accession>A0AAD5V1D5</accession>
<organism evidence="1 2">
    <name type="scientific">Meripilus lineatus</name>
    <dbReference type="NCBI Taxonomy" id="2056292"/>
    <lineage>
        <taxon>Eukaryota</taxon>
        <taxon>Fungi</taxon>
        <taxon>Dikarya</taxon>
        <taxon>Basidiomycota</taxon>
        <taxon>Agaricomycotina</taxon>
        <taxon>Agaricomycetes</taxon>
        <taxon>Polyporales</taxon>
        <taxon>Meripilaceae</taxon>
        <taxon>Meripilus</taxon>
    </lineage>
</organism>
<reference evidence="1" key="1">
    <citation type="submission" date="2022-07" db="EMBL/GenBank/DDBJ databases">
        <title>Genome Sequence of Physisporinus lineatus.</title>
        <authorList>
            <person name="Buettner E."/>
        </authorList>
    </citation>
    <scope>NUCLEOTIDE SEQUENCE</scope>
    <source>
        <strain evidence="1">VT162</strain>
    </source>
</reference>
<dbReference type="EMBL" id="JANAWD010000410">
    <property type="protein sequence ID" value="KAJ3479871.1"/>
    <property type="molecule type" value="Genomic_DNA"/>
</dbReference>
<sequence>MILLQVPDITISLFSWKDETEEVAQALFFRVDRGFCDSTNSRNKYHSDYLASNVCGLAEELVDFLRDPNPLDGTDYYRTLRKHRDQSATLSVATLWMWTRCVGLESITATQESLEFYWYYASSILSFLRKRLPTTLLQSLKRKKSSLSYPMPSNPVDLPYVHSIRSVLVSRFILHSREAYLSDASGPESSSRFSAMHFAVGNLGAALASSHDQITIGSDSSVISSPHLTYVSDPRIIPFISDDPFTEHLAPRTFPSNLGDRQELGGDSLVYVCYEEEGDIIVVPCLSQ</sequence>
<dbReference type="Proteomes" id="UP001212997">
    <property type="component" value="Unassembled WGS sequence"/>
</dbReference>
<keyword evidence="2" id="KW-1185">Reference proteome</keyword>